<dbReference type="GO" id="GO:0003677">
    <property type="term" value="F:DNA binding"/>
    <property type="evidence" value="ECO:0007669"/>
    <property type="project" value="UniProtKB-UniRule"/>
</dbReference>
<keyword evidence="3" id="KW-0805">Transcription regulation</keyword>
<dbReference type="EMBL" id="BMVC01000020">
    <property type="protein sequence ID" value="GHD13680.1"/>
    <property type="molecule type" value="Genomic_DNA"/>
</dbReference>
<evidence type="ECO:0000313" key="9">
    <source>
        <dbReference type="EMBL" id="GHD13680.1"/>
    </source>
</evidence>
<dbReference type="GO" id="GO:0006355">
    <property type="term" value="P:regulation of DNA-templated transcription"/>
    <property type="evidence" value="ECO:0007669"/>
    <property type="project" value="InterPro"/>
</dbReference>
<dbReference type="GO" id="GO:0000160">
    <property type="term" value="P:phosphorelay signal transduction system"/>
    <property type="evidence" value="ECO:0007669"/>
    <property type="project" value="UniProtKB-KW"/>
</dbReference>
<dbReference type="PANTHER" id="PTHR35807">
    <property type="entry name" value="TRANSCRIPTIONAL REGULATOR REDD-RELATED"/>
    <property type="match status" value="1"/>
</dbReference>
<dbReference type="SUPFAM" id="SSF52540">
    <property type="entry name" value="P-loop containing nucleoside triphosphate hydrolases"/>
    <property type="match status" value="1"/>
</dbReference>
<evidence type="ECO:0000256" key="4">
    <source>
        <dbReference type="ARBA" id="ARBA00023125"/>
    </source>
</evidence>
<comment type="caution">
    <text evidence="9">The sequence shown here is derived from an EMBL/GenBank/DDBJ whole genome shotgun (WGS) entry which is preliminary data.</text>
</comment>
<dbReference type="InterPro" id="IPR005158">
    <property type="entry name" value="BTAD"/>
</dbReference>
<dbReference type="Pfam" id="PF03704">
    <property type="entry name" value="BTAD"/>
    <property type="match status" value="1"/>
</dbReference>
<protein>
    <recommendedName>
        <fullName evidence="8">OmpR/PhoB-type domain-containing protein</fullName>
    </recommendedName>
</protein>
<dbReference type="InterPro" id="IPR011990">
    <property type="entry name" value="TPR-like_helical_dom_sf"/>
</dbReference>
<comment type="similarity">
    <text evidence="1">Belongs to the AfsR/DnrI/RedD regulatory family.</text>
</comment>
<keyword evidence="5" id="KW-0804">Transcription</keyword>
<dbReference type="InterPro" id="IPR036388">
    <property type="entry name" value="WH-like_DNA-bd_sf"/>
</dbReference>
<dbReference type="SMART" id="SM01043">
    <property type="entry name" value="BTAD"/>
    <property type="match status" value="1"/>
</dbReference>
<organism evidence="9 10">
    <name type="scientific">Streptomyces finlayi</name>
    <dbReference type="NCBI Taxonomy" id="67296"/>
    <lineage>
        <taxon>Bacteria</taxon>
        <taxon>Bacillati</taxon>
        <taxon>Actinomycetota</taxon>
        <taxon>Actinomycetes</taxon>
        <taxon>Kitasatosporales</taxon>
        <taxon>Streptomycetaceae</taxon>
        <taxon>Streptomyces</taxon>
    </lineage>
</organism>
<feature type="DNA-binding region" description="OmpR/PhoB-type" evidence="6">
    <location>
        <begin position="5"/>
        <end position="110"/>
    </location>
</feature>
<evidence type="ECO:0000256" key="6">
    <source>
        <dbReference type="PROSITE-ProRule" id="PRU01091"/>
    </source>
</evidence>
<feature type="domain" description="OmpR/PhoB-type" evidence="8">
    <location>
        <begin position="5"/>
        <end position="110"/>
    </location>
</feature>
<dbReference type="Pfam" id="PF13191">
    <property type="entry name" value="AAA_16"/>
    <property type="match status" value="1"/>
</dbReference>
<reference evidence="9" key="1">
    <citation type="journal article" date="2014" name="Int. J. Syst. Evol. Microbiol.">
        <title>Complete genome sequence of Corynebacterium casei LMG S-19264T (=DSM 44701T), isolated from a smear-ripened cheese.</title>
        <authorList>
            <consortium name="US DOE Joint Genome Institute (JGI-PGF)"/>
            <person name="Walter F."/>
            <person name="Albersmeier A."/>
            <person name="Kalinowski J."/>
            <person name="Ruckert C."/>
        </authorList>
    </citation>
    <scope>NUCLEOTIDE SEQUENCE</scope>
    <source>
        <strain evidence="9">JCM 4637</strain>
    </source>
</reference>
<dbReference type="Proteomes" id="UP000638353">
    <property type="component" value="Unassembled WGS sequence"/>
</dbReference>
<dbReference type="PROSITE" id="PS51755">
    <property type="entry name" value="OMPR_PHOB"/>
    <property type="match status" value="1"/>
</dbReference>
<dbReference type="Gene3D" id="1.10.10.10">
    <property type="entry name" value="Winged helix-like DNA-binding domain superfamily/Winged helix DNA-binding domain"/>
    <property type="match status" value="1"/>
</dbReference>
<dbReference type="PANTHER" id="PTHR35807:SF1">
    <property type="entry name" value="TRANSCRIPTIONAL REGULATOR REDD"/>
    <property type="match status" value="1"/>
</dbReference>
<sequence length="1158" mass="125621">MGHVEASRDVPGEVRLTLLGGVEAHCGDQYLSLGPPQRRAVLCALVFRRRQWTSAHALLDALYEEDVPASGVAVIQTHVAGLRRVLEPDRKPRTPSAVLLSGHGGYQLRIADAQTDLGTLDRLVAEAERARGRADLPQAHRAYTQAVRLYRGEPLAGVPGPHAARWRDALAERRLAVLEDSIDVMIALGRFDQAIDQLRALTTEHPLRERLRALLMRALHLHGRQSEALEVYTAARRLLADQLGVDPGHELRSLHALILAGQPVAVAPAQPVTLVSGHRMPPKSVRPTPAAAQVPVRAPIPASITAPPSQPAPERMEPAGIRQPLPGRDSVLARILALVSRAAGGDGGLVVVSGNPGHGKSRLLEEVARRVPSARRVHSHPDAHADRPLGLVGDILEQLGPDGADTALAAGPHRPTVGEVAELVCRLATDGDRPLVILVDDASTSGERSSRLLSTLARRLRTSRVLLVLAVDERPWNAEAAAWQSAVEAAATAVLRLSALDEPAVAELFTRGTGLACPDALGREIHLATAGVPLLVVALVTDLTTLRDPRKLPPHLPAGRYSRALAQMLGRYSQEGVRMLRALAVLQSGDPVPMEVLAAACEEPTAAVQDRCELLSTVGMLAAANPVALPHPLVANALRRLSAPQDVDEIRVAAAQQARVSGHSARQVARYLRGLNGPQWSSWTVVLTDAADECLRENLLREALEHLEAALRIVAPQSRDAVLVRLGQLEMWINPAAALAHFEEALRLQRAQGMAPVALVPLAWTMAGQQRQAEAAALVEEVIEETARRDQAAATALRASWWTVAALTYDTWSDFVRRLRAERAVDPDAGGLITGGILAWDDASGVRCSAQDALARFPSELAQDQGWEQLPRELVGILAHLALWAEDLSFTWQLCDRRDDRYFGVVDLYRLVLRTEVLLRRGDYRSALKECALVATVPLDESVRRPTALVAQYAHALLGLGRIEEADRWLTEATGHANPHSWELTVVKYVRGMVCSARGDARQAAAHFLDCGRRLAAWNLHNPGYMPWRSAAAVELVKTGEYERARELAAAEMVVAQRWNTPRTLGLARRAVALAADDERTLPLLEEAADHMRRSETQLELVPVLIDLALAHASAGDRQRAREVLREAKAFAASRGAALYSEWTNSHLDALGEARGHP</sequence>
<evidence type="ECO:0000256" key="7">
    <source>
        <dbReference type="SAM" id="MobiDB-lite"/>
    </source>
</evidence>
<name>A0A918X5H3_9ACTN</name>
<dbReference type="SUPFAM" id="SSF46894">
    <property type="entry name" value="C-terminal effector domain of the bipartite response regulators"/>
    <property type="match status" value="1"/>
</dbReference>
<dbReference type="Gene3D" id="3.40.50.300">
    <property type="entry name" value="P-loop containing nucleotide triphosphate hydrolases"/>
    <property type="match status" value="1"/>
</dbReference>
<dbReference type="InterPro" id="IPR016032">
    <property type="entry name" value="Sig_transdc_resp-reg_C-effctor"/>
</dbReference>
<reference evidence="9" key="2">
    <citation type="submission" date="2020-09" db="EMBL/GenBank/DDBJ databases">
        <authorList>
            <person name="Sun Q."/>
            <person name="Ohkuma M."/>
        </authorList>
    </citation>
    <scope>NUCLEOTIDE SEQUENCE</scope>
    <source>
        <strain evidence="9">JCM 4637</strain>
    </source>
</reference>
<proteinExistence type="inferred from homology"/>
<evidence type="ECO:0000256" key="5">
    <source>
        <dbReference type="ARBA" id="ARBA00023163"/>
    </source>
</evidence>
<dbReference type="AlphaFoldDB" id="A0A918X5H3"/>
<feature type="region of interest" description="Disordered" evidence="7">
    <location>
        <begin position="301"/>
        <end position="324"/>
    </location>
</feature>
<dbReference type="InterPro" id="IPR001867">
    <property type="entry name" value="OmpR/PhoB-type_DNA-bd"/>
</dbReference>
<evidence type="ECO:0000313" key="10">
    <source>
        <dbReference type="Proteomes" id="UP000638353"/>
    </source>
</evidence>
<keyword evidence="2" id="KW-0902">Two-component regulatory system</keyword>
<dbReference type="SUPFAM" id="SSF48452">
    <property type="entry name" value="TPR-like"/>
    <property type="match status" value="2"/>
</dbReference>
<dbReference type="CDD" id="cd15831">
    <property type="entry name" value="BTAD"/>
    <property type="match status" value="1"/>
</dbReference>
<gene>
    <name evidence="9" type="ORF">GCM10010334_72100</name>
</gene>
<dbReference type="InterPro" id="IPR027417">
    <property type="entry name" value="P-loop_NTPase"/>
</dbReference>
<keyword evidence="4 6" id="KW-0238">DNA-binding</keyword>
<dbReference type="Gene3D" id="1.25.40.10">
    <property type="entry name" value="Tetratricopeptide repeat domain"/>
    <property type="match status" value="3"/>
</dbReference>
<evidence type="ECO:0000256" key="2">
    <source>
        <dbReference type="ARBA" id="ARBA00023012"/>
    </source>
</evidence>
<dbReference type="SMART" id="SM00862">
    <property type="entry name" value="Trans_reg_C"/>
    <property type="match status" value="1"/>
</dbReference>
<evidence type="ECO:0000256" key="3">
    <source>
        <dbReference type="ARBA" id="ARBA00023015"/>
    </source>
</evidence>
<accession>A0A918X5H3</accession>
<dbReference type="InterPro" id="IPR041664">
    <property type="entry name" value="AAA_16"/>
</dbReference>
<evidence type="ECO:0000256" key="1">
    <source>
        <dbReference type="ARBA" id="ARBA00005820"/>
    </source>
</evidence>
<dbReference type="InterPro" id="IPR051677">
    <property type="entry name" value="AfsR-DnrI-RedD_regulator"/>
</dbReference>
<dbReference type="RefSeq" id="WP_189828533.1">
    <property type="nucleotide sequence ID" value="NZ_BMVC01000020.1"/>
</dbReference>
<evidence type="ECO:0000259" key="8">
    <source>
        <dbReference type="PROSITE" id="PS51755"/>
    </source>
</evidence>